<keyword evidence="6" id="KW-1185">Reference proteome</keyword>
<reference evidence="4" key="2">
    <citation type="submission" date="2019-11" db="EMBL/GenBank/DDBJ databases">
        <title>Improved Assembly of Tolypothrix boutellei genome.</title>
        <authorList>
            <person name="Sarangi A.N."/>
            <person name="Mukherjee M."/>
            <person name="Ghosh S."/>
            <person name="Singh D."/>
            <person name="Das A."/>
            <person name="Kant S."/>
            <person name="Prusty A."/>
            <person name="Tripathy S."/>
        </authorList>
    </citation>
    <scope>NUCLEOTIDE SEQUENCE</scope>
    <source>
        <strain evidence="4">VB521301</strain>
    </source>
</reference>
<sequence>MSTGQSKKEGVIKCSYCHYDANPITAKSCRKCGKSLVGANSYNSSKGVKSKVIPSTYEWLSAPLNWFGFTLLLPLVIFIAGSYILLKTIGSPQVSLTNESVSFNDTTQNASSDIKYYTSMKEVPNVPEGKFYYGGAFVFASLKAQGLHQAINQLYPKFQIRYNEPTDNTPGSGAGIAMLLNGELSVALSTRALEEAEYSKARERNFSLQQVPVAIDGVGFYVHPNVSILGLSVNQLQDIYKGKITNWKDVGGPDLAIVPFRTKAGNSFKMLLGSEAENVSPNIKFTRDFTETFRKVSSTPGAIGLGTATLIVGQKTIRPIAIASENSKNYVPLVVNGTQLNTAAFLDGTYPLTRRIFVIIRRDKTPEEMAGVAYANLLLSKEGQKFVEKAGFVPIR</sequence>
<dbReference type="PANTHER" id="PTHR30570:SF1">
    <property type="entry name" value="PHOSPHATE-BINDING PROTEIN PSTS"/>
    <property type="match status" value="1"/>
</dbReference>
<feature type="domain" description="PBP" evidence="3">
    <location>
        <begin position="168"/>
        <end position="382"/>
    </location>
</feature>
<dbReference type="Pfam" id="PF12849">
    <property type="entry name" value="PBP_like_2"/>
    <property type="match status" value="1"/>
</dbReference>
<dbReference type="AlphaFoldDB" id="A0A0C1QQH6"/>
<dbReference type="PANTHER" id="PTHR30570">
    <property type="entry name" value="PERIPLASMIC PHOSPHATE BINDING COMPONENT OF PHOSPHATE ABC TRANSPORTER"/>
    <property type="match status" value="1"/>
</dbReference>
<dbReference type="RefSeq" id="WP_038076457.1">
    <property type="nucleotide sequence ID" value="NZ_JHEG04000001.1"/>
</dbReference>
<protein>
    <recommendedName>
        <fullName evidence="3">PBP domain-containing protein</fullName>
    </recommendedName>
</protein>
<evidence type="ECO:0000313" key="6">
    <source>
        <dbReference type="Proteomes" id="UP000029738"/>
    </source>
</evidence>
<evidence type="ECO:0000259" key="3">
    <source>
        <dbReference type="Pfam" id="PF12849"/>
    </source>
</evidence>
<keyword evidence="1" id="KW-0732">Signal</keyword>
<organism evidence="5">
    <name type="scientific">Tolypothrix bouteillei VB521301</name>
    <dbReference type="NCBI Taxonomy" id="1479485"/>
    <lineage>
        <taxon>Bacteria</taxon>
        <taxon>Bacillati</taxon>
        <taxon>Cyanobacteriota</taxon>
        <taxon>Cyanophyceae</taxon>
        <taxon>Nostocales</taxon>
        <taxon>Tolypothrichaceae</taxon>
        <taxon>Tolypothrix</taxon>
    </lineage>
</organism>
<dbReference type="SUPFAM" id="SSF53850">
    <property type="entry name" value="Periplasmic binding protein-like II"/>
    <property type="match status" value="1"/>
</dbReference>
<dbReference type="OrthoDB" id="506979at2"/>
<accession>A0A0C1QQH6</accession>
<name>A0A0C1QQH6_9CYAN</name>
<evidence type="ECO:0000313" key="4">
    <source>
        <dbReference type="EMBL" id="KAF3888728.1"/>
    </source>
</evidence>
<comment type="caution">
    <text evidence="5">The sequence shown here is derived from an EMBL/GenBank/DDBJ whole genome shotgun (WGS) entry which is preliminary data.</text>
</comment>
<dbReference type="EMBL" id="JHEG04000001">
    <property type="protein sequence ID" value="KAF3888728.1"/>
    <property type="molecule type" value="Genomic_DNA"/>
</dbReference>
<keyword evidence="2" id="KW-0812">Transmembrane</keyword>
<dbReference type="STRING" id="1479485.DA73_0242930"/>
<dbReference type="InterPro" id="IPR050811">
    <property type="entry name" value="Phosphate_ABC_transporter"/>
</dbReference>
<keyword evidence="2" id="KW-1133">Transmembrane helix</keyword>
<evidence type="ECO:0000313" key="5">
    <source>
        <dbReference type="EMBL" id="KIE07764.1"/>
    </source>
</evidence>
<dbReference type="EMBL" id="JHEG02000059">
    <property type="protein sequence ID" value="KIE07764.1"/>
    <property type="molecule type" value="Genomic_DNA"/>
</dbReference>
<feature type="transmembrane region" description="Helical" evidence="2">
    <location>
        <begin position="66"/>
        <end position="86"/>
    </location>
</feature>
<evidence type="ECO:0000256" key="1">
    <source>
        <dbReference type="ARBA" id="ARBA00022729"/>
    </source>
</evidence>
<dbReference type="Proteomes" id="UP000029738">
    <property type="component" value="Unassembled WGS sequence"/>
</dbReference>
<keyword evidence="2" id="KW-0472">Membrane</keyword>
<dbReference type="Gene3D" id="3.40.190.10">
    <property type="entry name" value="Periplasmic binding protein-like II"/>
    <property type="match status" value="2"/>
</dbReference>
<reference evidence="5" key="1">
    <citation type="journal article" date="2015" name="Genome Announc.">
        <title>Draft Genome Sequence of Tolypothrix boutellei Strain VB521301.</title>
        <authorList>
            <person name="Chandrababunaidu M.M."/>
            <person name="Singh D."/>
            <person name="Sen D."/>
            <person name="Bhan S."/>
            <person name="Das S."/>
            <person name="Gupta A."/>
            <person name="Adhikary S.P."/>
            <person name="Tripathy S."/>
        </authorList>
    </citation>
    <scope>NUCLEOTIDE SEQUENCE</scope>
    <source>
        <strain evidence="5">VB521301</strain>
    </source>
</reference>
<evidence type="ECO:0000256" key="2">
    <source>
        <dbReference type="SAM" id="Phobius"/>
    </source>
</evidence>
<dbReference type="InterPro" id="IPR024370">
    <property type="entry name" value="PBP_domain"/>
</dbReference>
<gene>
    <name evidence="5" type="ORF">DA73_0242930</name>
    <name evidence="4" type="ORF">DA73_0400027020</name>
</gene>
<proteinExistence type="predicted"/>